<dbReference type="GeneID" id="68101491"/>
<protein>
    <recommendedName>
        <fullName evidence="4">F-box domain-containing protein</fullName>
    </recommendedName>
</protein>
<dbReference type="SMART" id="SM00671">
    <property type="entry name" value="SEL1"/>
    <property type="match status" value="12"/>
</dbReference>
<reference evidence="2 3" key="1">
    <citation type="journal article" date="2018" name="BMC Genomics">
        <title>The genome of Naegleria lovaniensis, the basis for a comparative approach to unravel pathogenicity factors of the human pathogenic amoeba N. fowleri.</title>
        <authorList>
            <person name="Liechti N."/>
            <person name="Schurch N."/>
            <person name="Bruggmann R."/>
            <person name="Wittwer M."/>
        </authorList>
    </citation>
    <scope>NUCLEOTIDE SEQUENCE [LARGE SCALE GENOMIC DNA]</scope>
    <source>
        <strain evidence="2 3">ATCC 30569</strain>
    </source>
</reference>
<keyword evidence="3" id="KW-1185">Reference proteome</keyword>
<dbReference type="Proteomes" id="UP000816034">
    <property type="component" value="Unassembled WGS sequence"/>
</dbReference>
<evidence type="ECO:0008006" key="4">
    <source>
        <dbReference type="Google" id="ProtNLM"/>
    </source>
</evidence>
<gene>
    <name evidence="2" type="ORF">C9374_009037</name>
</gene>
<evidence type="ECO:0000313" key="2">
    <source>
        <dbReference type="EMBL" id="KAG2377521.1"/>
    </source>
</evidence>
<evidence type="ECO:0000313" key="3">
    <source>
        <dbReference type="Proteomes" id="UP000816034"/>
    </source>
</evidence>
<name>A0AA88GHZ5_NAELO</name>
<dbReference type="SUPFAM" id="SSF81901">
    <property type="entry name" value="HCP-like"/>
    <property type="match status" value="4"/>
</dbReference>
<dbReference type="Gene3D" id="1.25.40.10">
    <property type="entry name" value="Tetratricopeptide repeat domain"/>
    <property type="match status" value="3"/>
</dbReference>
<dbReference type="InterPro" id="IPR006597">
    <property type="entry name" value="Sel1-like"/>
</dbReference>
<feature type="region of interest" description="Disordered" evidence="1">
    <location>
        <begin position="1"/>
        <end position="25"/>
    </location>
</feature>
<dbReference type="EMBL" id="PYSW02000037">
    <property type="protein sequence ID" value="KAG2377521.1"/>
    <property type="molecule type" value="Genomic_DNA"/>
</dbReference>
<dbReference type="InterPro" id="IPR052945">
    <property type="entry name" value="Mitotic_Regulator"/>
</dbReference>
<dbReference type="AlphaFoldDB" id="A0AA88GHZ5"/>
<proteinExistence type="predicted"/>
<evidence type="ECO:0000256" key="1">
    <source>
        <dbReference type="SAM" id="MobiDB-lite"/>
    </source>
</evidence>
<dbReference type="PANTHER" id="PTHR43628">
    <property type="entry name" value="ACTIVATOR OF C KINASE PROTEIN 1-RELATED"/>
    <property type="match status" value="1"/>
</dbReference>
<sequence>MNENKKRKLESQDERSQIPKHQHEPIDHDHHYGIFINNCLLSMDVVETHILSYLKDVDLLQVACTCQCWRFAVGLQAPKRDLFLFDEILSENEMKYGLSLLWKSITLIACRYEKLLSTFHCGITSLTIIGGQTNRSFVQQLCTGKFEALQQLALIICGYSSQQVEWLCEMNECFPKLKYFDFTEQRPIVSTDPKLFRLLNKLSHVEHFNMNHKYKSVHKYTDAIERRNTQLTYLAKNLSKGTGHDLRTVALIFYDGADYLKKDYEKAFKYYSMAANSGDHKSLEYVGYMYETGKGVQKDNTRAFECYSSGAKTLNRPNLHLRVAKMYEHGVGTPRDLKKAVEHYELCSHTCSDAAEFIGRVYEFGLEEIGISIDETVALEFYKRASSFNAEIQFKIGHMYEMGKGTPMNLFSAAYYYQKSANLGNIEADYALGRLALHHGQTPAQTGLEHLKKAALNNHVMALYELGTVYEQGLLDVKAADPEQALQYFEMAASKENVLAQCKLGFIYDMGTCGVEKSAEKAIQWYSKAAHHGDMKNLGLVYLYGRGVPVDLERAMNYLKLSAEKGNADAAFTMGTLYVKGNSNVENNPQKALQHFTHAISLNPNHTVSMYEIGKLYERRLLVTEEQPESTLDFTALDWYLRACSSSNDEFLEACYKVVKIAGRLKYLQDAYSKLNELMKKRGDQSSSSSPLALYLLGKIHEKGHLVGVDHSQAFNYYEKAAKLGFEMARKRLENMELVM</sequence>
<organism evidence="2 3">
    <name type="scientific">Naegleria lovaniensis</name>
    <name type="common">Amoeba</name>
    <dbReference type="NCBI Taxonomy" id="51637"/>
    <lineage>
        <taxon>Eukaryota</taxon>
        <taxon>Discoba</taxon>
        <taxon>Heterolobosea</taxon>
        <taxon>Tetramitia</taxon>
        <taxon>Eutetramitia</taxon>
        <taxon>Vahlkampfiidae</taxon>
        <taxon>Naegleria</taxon>
    </lineage>
</organism>
<accession>A0AA88GHZ5</accession>
<dbReference type="InterPro" id="IPR011990">
    <property type="entry name" value="TPR-like_helical_dom_sf"/>
</dbReference>
<dbReference type="SUPFAM" id="SSF81383">
    <property type="entry name" value="F-box domain"/>
    <property type="match status" value="1"/>
</dbReference>
<comment type="caution">
    <text evidence="2">The sequence shown here is derived from an EMBL/GenBank/DDBJ whole genome shotgun (WGS) entry which is preliminary data.</text>
</comment>
<feature type="compositionally biased region" description="Basic and acidic residues" evidence="1">
    <location>
        <begin position="9"/>
        <end position="25"/>
    </location>
</feature>
<dbReference type="PANTHER" id="PTHR43628:SF1">
    <property type="entry name" value="CHITIN SYNTHASE REGULATORY FACTOR 2-RELATED"/>
    <property type="match status" value="1"/>
</dbReference>
<dbReference type="Pfam" id="PF08238">
    <property type="entry name" value="Sel1"/>
    <property type="match status" value="12"/>
</dbReference>
<dbReference type="RefSeq" id="XP_044544783.1">
    <property type="nucleotide sequence ID" value="XM_044699180.1"/>
</dbReference>
<dbReference type="InterPro" id="IPR036047">
    <property type="entry name" value="F-box-like_dom_sf"/>
</dbReference>